<accession>A0ABR1TEF1</accession>
<proteinExistence type="predicted"/>
<keyword evidence="4" id="KW-1185">Reference proteome</keyword>
<keyword evidence="2" id="KW-1133">Transmembrane helix</keyword>
<dbReference type="EMBL" id="JAQQWK010000003">
    <property type="protein sequence ID" value="KAK8044376.1"/>
    <property type="molecule type" value="Genomic_DNA"/>
</dbReference>
<evidence type="ECO:0000256" key="2">
    <source>
        <dbReference type="SAM" id="Phobius"/>
    </source>
</evidence>
<organism evidence="3 4">
    <name type="scientific">Apiospora rasikravindrae</name>
    <dbReference type="NCBI Taxonomy" id="990691"/>
    <lineage>
        <taxon>Eukaryota</taxon>
        <taxon>Fungi</taxon>
        <taxon>Dikarya</taxon>
        <taxon>Ascomycota</taxon>
        <taxon>Pezizomycotina</taxon>
        <taxon>Sordariomycetes</taxon>
        <taxon>Xylariomycetidae</taxon>
        <taxon>Amphisphaeriales</taxon>
        <taxon>Apiosporaceae</taxon>
        <taxon>Apiospora</taxon>
    </lineage>
</organism>
<keyword evidence="2" id="KW-0472">Membrane</keyword>
<gene>
    <name evidence="3" type="ORF">PG993_004400</name>
</gene>
<keyword evidence="2" id="KW-0812">Transmembrane</keyword>
<feature type="region of interest" description="Disordered" evidence="1">
    <location>
        <begin position="98"/>
        <end position="119"/>
    </location>
</feature>
<evidence type="ECO:0000313" key="3">
    <source>
        <dbReference type="EMBL" id="KAK8044376.1"/>
    </source>
</evidence>
<sequence>MAPTTRGENGAENDAFAGPNSTSGGEKPAASLTPWVIIAITAASFLAVTFIGFVGVTLMRRRQRCQRQRLGANAAATAVKQHRGKYYCRQTHNREASFERPWPSLNKSHYQQPEEAAAELQRAQLIGKARASRESWSSYGGSVMVAEQQSQQQQQQQQQSSFSRPHDYTAVSAHDHHHHQDPTPSTSTTRGAGGAAAASRGHGQYRYDDSDSEQDEEQGPAPDKKKSMSSRDWKELEAQTGRMRSSSLQDPATLGRGHPAFSPELRRAPLPAKLPRTLVVTDVVGRRAAT</sequence>
<feature type="region of interest" description="Disordered" evidence="1">
    <location>
        <begin position="144"/>
        <end position="268"/>
    </location>
</feature>
<protein>
    <submittedName>
        <fullName evidence="3">Uncharacterized protein</fullName>
    </submittedName>
</protein>
<feature type="compositionally biased region" description="Basic and acidic residues" evidence="1">
    <location>
        <begin position="222"/>
        <end position="237"/>
    </location>
</feature>
<reference evidence="3 4" key="1">
    <citation type="submission" date="2023-01" db="EMBL/GenBank/DDBJ databases">
        <title>Analysis of 21 Apiospora genomes using comparative genomics revels a genus with tremendous synthesis potential of carbohydrate active enzymes and secondary metabolites.</title>
        <authorList>
            <person name="Sorensen T."/>
        </authorList>
    </citation>
    <scope>NUCLEOTIDE SEQUENCE [LARGE SCALE GENOMIC DNA]</scope>
    <source>
        <strain evidence="3 4">CBS 33761</strain>
    </source>
</reference>
<feature type="compositionally biased region" description="Low complexity" evidence="1">
    <location>
        <begin position="148"/>
        <end position="161"/>
    </location>
</feature>
<dbReference type="Proteomes" id="UP001444661">
    <property type="component" value="Unassembled WGS sequence"/>
</dbReference>
<evidence type="ECO:0000256" key="1">
    <source>
        <dbReference type="SAM" id="MobiDB-lite"/>
    </source>
</evidence>
<evidence type="ECO:0000313" key="4">
    <source>
        <dbReference type="Proteomes" id="UP001444661"/>
    </source>
</evidence>
<name>A0ABR1TEF1_9PEZI</name>
<comment type="caution">
    <text evidence="3">The sequence shown here is derived from an EMBL/GenBank/DDBJ whole genome shotgun (WGS) entry which is preliminary data.</text>
</comment>
<feature type="region of interest" description="Disordered" evidence="1">
    <location>
        <begin position="1"/>
        <end position="28"/>
    </location>
</feature>
<feature type="compositionally biased region" description="Low complexity" evidence="1">
    <location>
        <begin position="182"/>
        <end position="201"/>
    </location>
</feature>
<feature type="transmembrane region" description="Helical" evidence="2">
    <location>
        <begin position="35"/>
        <end position="59"/>
    </location>
</feature>